<gene>
    <name evidence="1" type="ORF">RCOM_0936650</name>
</gene>
<accession>B9RZ98</accession>
<evidence type="ECO:0000313" key="2">
    <source>
        <dbReference type="Proteomes" id="UP000008311"/>
    </source>
</evidence>
<protein>
    <submittedName>
        <fullName evidence="1">Uncharacterized protein</fullName>
    </submittedName>
</protein>
<dbReference type="InParanoid" id="B9RZ98"/>
<evidence type="ECO:0000313" key="1">
    <source>
        <dbReference type="EMBL" id="EEF43278.1"/>
    </source>
</evidence>
<dbReference type="EMBL" id="EQ973834">
    <property type="protein sequence ID" value="EEF43278.1"/>
    <property type="molecule type" value="Genomic_DNA"/>
</dbReference>
<sequence>MPKEICPRGIRGINSRLLIAHRDSRSQYRLQMPKEICPANGRKLLQEETSNEDCYRGDISIGCKSCRLKYILQEKRNFMPKDIRFVAKMKSSVKYKENK</sequence>
<dbReference type="AlphaFoldDB" id="B9RZ98"/>
<reference evidence="2" key="1">
    <citation type="journal article" date="2010" name="Nat. Biotechnol.">
        <title>Draft genome sequence of the oilseed species Ricinus communis.</title>
        <authorList>
            <person name="Chan A.P."/>
            <person name="Crabtree J."/>
            <person name="Zhao Q."/>
            <person name="Lorenzi H."/>
            <person name="Orvis J."/>
            <person name="Puiu D."/>
            <person name="Melake-Berhan A."/>
            <person name="Jones K.M."/>
            <person name="Redman J."/>
            <person name="Chen G."/>
            <person name="Cahoon E.B."/>
            <person name="Gedil M."/>
            <person name="Stanke M."/>
            <person name="Haas B.J."/>
            <person name="Wortman J.R."/>
            <person name="Fraser-Liggett C.M."/>
            <person name="Ravel J."/>
            <person name="Rabinowicz P.D."/>
        </authorList>
    </citation>
    <scope>NUCLEOTIDE SEQUENCE [LARGE SCALE GENOMIC DNA]</scope>
    <source>
        <strain evidence="2">cv. Hale</strain>
    </source>
</reference>
<dbReference type="Proteomes" id="UP000008311">
    <property type="component" value="Unassembled WGS sequence"/>
</dbReference>
<keyword evidence="2" id="KW-1185">Reference proteome</keyword>
<name>B9RZ98_RICCO</name>
<organism evidence="1 2">
    <name type="scientific">Ricinus communis</name>
    <name type="common">Castor bean</name>
    <dbReference type="NCBI Taxonomy" id="3988"/>
    <lineage>
        <taxon>Eukaryota</taxon>
        <taxon>Viridiplantae</taxon>
        <taxon>Streptophyta</taxon>
        <taxon>Embryophyta</taxon>
        <taxon>Tracheophyta</taxon>
        <taxon>Spermatophyta</taxon>
        <taxon>Magnoliopsida</taxon>
        <taxon>eudicotyledons</taxon>
        <taxon>Gunneridae</taxon>
        <taxon>Pentapetalae</taxon>
        <taxon>rosids</taxon>
        <taxon>fabids</taxon>
        <taxon>Malpighiales</taxon>
        <taxon>Euphorbiaceae</taxon>
        <taxon>Acalyphoideae</taxon>
        <taxon>Acalypheae</taxon>
        <taxon>Ricinus</taxon>
    </lineage>
</organism>
<proteinExistence type="predicted"/>